<dbReference type="GO" id="GO:0015833">
    <property type="term" value="P:peptide transport"/>
    <property type="evidence" value="ECO:0007669"/>
    <property type="project" value="TreeGrafter"/>
</dbReference>
<proteinExistence type="inferred from homology"/>
<feature type="transmembrane region" description="Helical" evidence="4">
    <location>
        <begin position="43"/>
        <end position="64"/>
    </location>
</feature>
<evidence type="ECO:0000313" key="6">
    <source>
        <dbReference type="EMBL" id="PIR97409.1"/>
    </source>
</evidence>
<keyword evidence="4" id="KW-1133">Transmembrane helix</keyword>
<comment type="similarity">
    <text evidence="1">Belongs to the bacterial solute-binding protein 5 family.</text>
</comment>
<organism evidence="6 7">
    <name type="scientific">Candidatus Doudnabacteria bacterium CG10_big_fil_rev_8_21_14_0_10_41_10</name>
    <dbReference type="NCBI Taxonomy" id="1974551"/>
    <lineage>
        <taxon>Bacteria</taxon>
        <taxon>Candidatus Doudnaibacteriota</taxon>
    </lineage>
</organism>
<keyword evidence="2" id="KW-0813">Transport</keyword>
<dbReference type="InterPro" id="IPR030678">
    <property type="entry name" value="Peptide/Ni-bd"/>
</dbReference>
<dbReference type="Gene3D" id="3.10.105.10">
    <property type="entry name" value="Dipeptide-binding Protein, Domain 3"/>
    <property type="match status" value="1"/>
</dbReference>
<dbReference type="GO" id="GO:0042597">
    <property type="term" value="C:periplasmic space"/>
    <property type="evidence" value="ECO:0007669"/>
    <property type="project" value="UniProtKB-ARBA"/>
</dbReference>
<gene>
    <name evidence="6" type="ORF">COT91_01540</name>
</gene>
<dbReference type="SUPFAM" id="SSF53850">
    <property type="entry name" value="Periplasmic binding protein-like II"/>
    <property type="match status" value="1"/>
</dbReference>
<reference evidence="7" key="1">
    <citation type="submission" date="2017-09" db="EMBL/GenBank/DDBJ databases">
        <title>Depth-based differentiation of microbial function through sediment-hosted aquifers and enrichment of novel symbionts in the deep terrestrial subsurface.</title>
        <authorList>
            <person name="Probst A.J."/>
            <person name="Ladd B."/>
            <person name="Jarett J.K."/>
            <person name="Geller-Mcgrath D.E."/>
            <person name="Sieber C.M.K."/>
            <person name="Emerson J.B."/>
            <person name="Anantharaman K."/>
            <person name="Thomas B.C."/>
            <person name="Malmstrom R."/>
            <person name="Stieglmeier M."/>
            <person name="Klingl A."/>
            <person name="Woyke T."/>
            <person name="Ryan C.M."/>
            <person name="Banfield J.F."/>
        </authorList>
    </citation>
    <scope>NUCLEOTIDE SEQUENCE [LARGE SCALE GENOMIC DNA]</scope>
</reference>
<dbReference type="PANTHER" id="PTHR30290">
    <property type="entry name" value="PERIPLASMIC BINDING COMPONENT OF ABC TRANSPORTER"/>
    <property type="match status" value="1"/>
</dbReference>
<dbReference type="PANTHER" id="PTHR30290:SF9">
    <property type="entry name" value="OLIGOPEPTIDE-BINDING PROTEIN APPA"/>
    <property type="match status" value="1"/>
</dbReference>
<dbReference type="GO" id="GO:1904680">
    <property type="term" value="F:peptide transmembrane transporter activity"/>
    <property type="evidence" value="ECO:0007669"/>
    <property type="project" value="TreeGrafter"/>
</dbReference>
<dbReference type="InterPro" id="IPR039424">
    <property type="entry name" value="SBP_5"/>
</dbReference>
<sequence>MNRFESIKEYFRQVSLGARNVHFFRAGSVPKLTKTFTSLEKKILVVAITALVVTSAFLISQSYVSVTEVVPDFGGKYVEGLVGQPRFINPTLSPANKVDQDISRIVFSGLIKFNADQQLVPDLAAEMPQISEDQKQYIIKLREDIVWHDGQQFTADDVLFTIKLIQDPQYQSPTRLNWNKVEVQKIDNFSIVIILKEPSAPFLTNLTQGILPKHIWESVEPANFALTKFNLQPVGTGPFVVTNIAKSDEGEIRSITLSSFENYKDGKPYLDEIVFKFYETYDDAIAAYHGRDIMGLGFIPFDKKNYVEKSSRINLHYLNLPQYQALFFNKSKSPVLNDKNVRYALAQSIDREEIINAIYFGKAQSSRGPIPPGYIGYNPGVEESHLYNIENAKALLSASEFIKVDGTKVLKKGDVDLEFTLTTNNFPPNVAVAELLKKQWEKIGFQINLEVLTIGELEQDKLRPREYQSLLFIENVGADPDPFPFWHSTQRQDPGLNLAIFGSREADALLEEARTNADPAYRDQRYKRFQEILVDDMPAIFVANSLFIYGINDKIQGVELNNIVNQSERFLDIDKWYLNTKRAIK</sequence>
<evidence type="ECO:0000256" key="4">
    <source>
        <dbReference type="SAM" id="Phobius"/>
    </source>
</evidence>
<evidence type="ECO:0000259" key="5">
    <source>
        <dbReference type="Pfam" id="PF00496"/>
    </source>
</evidence>
<feature type="domain" description="Solute-binding protein family 5" evidence="5">
    <location>
        <begin position="119"/>
        <end position="488"/>
    </location>
</feature>
<dbReference type="AlphaFoldDB" id="A0A2H0VGC4"/>
<evidence type="ECO:0000256" key="1">
    <source>
        <dbReference type="ARBA" id="ARBA00005695"/>
    </source>
</evidence>
<dbReference type="Pfam" id="PF00496">
    <property type="entry name" value="SBP_bac_5"/>
    <property type="match status" value="1"/>
</dbReference>
<evidence type="ECO:0000256" key="3">
    <source>
        <dbReference type="ARBA" id="ARBA00022729"/>
    </source>
</evidence>
<dbReference type="EMBL" id="PFAJ01000019">
    <property type="protein sequence ID" value="PIR97409.1"/>
    <property type="molecule type" value="Genomic_DNA"/>
</dbReference>
<comment type="caution">
    <text evidence="6">The sequence shown here is derived from an EMBL/GenBank/DDBJ whole genome shotgun (WGS) entry which is preliminary data.</text>
</comment>
<evidence type="ECO:0000313" key="7">
    <source>
        <dbReference type="Proteomes" id="UP000230557"/>
    </source>
</evidence>
<protein>
    <recommendedName>
        <fullName evidence="5">Solute-binding protein family 5 domain-containing protein</fullName>
    </recommendedName>
</protein>
<dbReference type="Proteomes" id="UP000230557">
    <property type="component" value="Unassembled WGS sequence"/>
</dbReference>
<dbReference type="CDD" id="cd08513">
    <property type="entry name" value="PBP2_thermophilic_Hb8_like"/>
    <property type="match status" value="1"/>
</dbReference>
<dbReference type="InterPro" id="IPR000914">
    <property type="entry name" value="SBP_5_dom"/>
</dbReference>
<name>A0A2H0VGC4_9BACT</name>
<keyword evidence="3" id="KW-0732">Signal</keyword>
<dbReference type="Gene3D" id="3.40.190.10">
    <property type="entry name" value="Periplasmic binding protein-like II"/>
    <property type="match status" value="1"/>
</dbReference>
<keyword evidence="4" id="KW-0472">Membrane</keyword>
<accession>A0A2H0VGC4</accession>
<keyword evidence="4" id="KW-0812">Transmembrane</keyword>
<dbReference type="Gene3D" id="3.90.76.10">
    <property type="entry name" value="Dipeptide-binding Protein, Domain 1"/>
    <property type="match status" value="1"/>
</dbReference>
<dbReference type="PIRSF" id="PIRSF002741">
    <property type="entry name" value="MppA"/>
    <property type="match status" value="1"/>
</dbReference>
<evidence type="ECO:0000256" key="2">
    <source>
        <dbReference type="ARBA" id="ARBA00022448"/>
    </source>
</evidence>
<dbReference type="GO" id="GO:0043190">
    <property type="term" value="C:ATP-binding cassette (ABC) transporter complex"/>
    <property type="evidence" value="ECO:0007669"/>
    <property type="project" value="InterPro"/>
</dbReference>